<dbReference type="GO" id="GO:0006895">
    <property type="term" value="P:Golgi to endosome transport"/>
    <property type="evidence" value="ECO:0007669"/>
    <property type="project" value="InterPro"/>
</dbReference>
<feature type="domain" description="DOP1-like C-terminal" evidence="10">
    <location>
        <begin position="1174"/>
        <end position="1644"/>
    </location>
</feature>
<evidence type="ECO:0000256" key="1">
    <source>
        <dbReference type="ARBA" id="ARBA00004395"/>
    </source>
</evidence>
<feature type="domain" description="DOP1-like middle TPR" evidence="9">
    <location>
        <begin position="337"/>
        <end position="518"/>
    </location>
</feature>
<dbReference type="GO" id="GO:0005768">
    <property type="term" value="C:endosome"/>
    <property type="evidence" value="ECO:0007669"/>
    <property type="project" value="TreeGrafter"/>
</dbReference>
<dbReference type="InterPro" id="IPR016024">
    <property type="entry name" value="ARM-type_fold"/>
</dbReference>
<evidence type="ECO:0000256" key="4">
    <source>
        <dbReference type="ARBA" id="ARBA00023034"/>
    </source>
</evidence>
<feature type="compositionally biased region" description="Polar residues" evidence="7">
    <location>
        <begin position="1586"/>
        <end position="1604"/>
    </location>
</feature>
<dbReference type="RefSeq" id="XP_007860588.1">
    <property type="nucleotide sequence ID" value="XM_007862397.1"/>
</dbReference>
<feature type="region of interest" description="Disordered" evidence="7">
    <location>
        <begin position="917"/>
        <end position="940"/>
    </location>
</feature>
<evidence type="ECO:0000256" key="6">
    <source>
        <dbReference type="ARBA" id="ARBA00046326"/>
    </source>
</evidence>
<dbReference type="OMA" id="GLETCIA"/>
<dbReference type="GO" id="GO:0015031">
    <property type="term" value="P:protein transport"/>
    <property type="evidence" value="ECO:0007669"/>
    <property type="project" value="UniProtKB-KW"/>
</dbReference>
<evidence type="ECO:0000256" key="5">
    <source>
        <dbReference type="ARBA" id="ARBA00023136"/>
    </source>
</evidence>
<keyword evidence="3" id="KW-0653">Protein transport</keyword>
<protein>
    <submittedName>
        <fullName evidence="11">Uncharacterized protein</fullName>
    </submittedName>
</protein>
<dbReference type="GO" id="GO:0005802">
    <property type="term" value="C:trans-Golgi network"/>
    <property type="evidence" value="ECO:0007669"/>
    <property type="project" value="TreeGrafter"/>
</dbReference>
<dbReference type="Pfam" id="PF24597">
    <property type="entry name" value="TPR_DOP1_M"/>
    <property type="match status" value="1"/>
</dbReference>
<evidence type="ECO:0000259" key="10">
    <source>
        <dbReference type="Pfam" id="PF24598"/>
    </source>
</evidence>
<dbReference type="Pfam" id="PF04118">
    <property type="entry name" value="Dopey_N"/>
    <property type="match status" value="1"/>
</dbReference>
<evidence type="ECO:0000259" key="8">
    <source>
        <dbReference type="Pfam" id="PF04118"/>
    </source>
</evidence>
<dbReference type="OrthoDB" id="297643at2759"/>
<accession>S7QK49</accession>
<dbReference type="SUPFAM" id="SSF48371">
    <property type="entry name" value="ARM repeat"/>
    <property type="match status" value="1"/>
</dbReference>
<dbReference type="eggNOG" id="KOG3613">
    <property type="taxonomic scope" value="Eukaryota"/>
</dbReference>
<evidence type="ECO:0000256" key="3">
    <source>
        <dbReference type="ARBA" id="ARBA00022927"/>
    </source>
</evidence>
<keyword evidence="5" id="KW-0472">Membrane</keyword>
<dbReference type="InterPro" id="IPR056457">
    <property type="entry name" value="DOP1_C"/>
</dbReference>
<keyword evidence="12" id="KW-1185">Reference proteome</keyword>
<dbReference type="GeneID" id="19298469"/>
<feature type="domain" description="DOP1 N-terminal" evidence="8">
    <location>
        <begin position="39"/>
        <end position="327"/>
    </location>
</feature>
<keyword evidence="2" id="KW-0813">Transport</keyword>
<comment type="subcellular location">
    <subcellularLocation>
        <location evidence="1">Golgi apparatus membrane</location>
        <topology evidence="1">Peripheral membrane protein</topology>
    </subcellularLocation>
</comment>
<dbReference type="InterPro" id="IPR056458">
    <property type="entry name" value="TPR_DOP1_M"/>
</dbReference>
<organism evidence="11 12">
    <name type="scientific">Gloeophyllum trabeum (strain ATCC 11539 / FP-39264 / Madison 617)</name>
    <name type="common">Brown rot fungus</name>
    <dbReference type="NCBI Taxonomy" id="670483"/>
    <lineage>
        <taxon>Eukaryota</taxon>
        <taxon>Fungi</taxon>
        <taxon>Dikarya</taxon>
        <taxon>Basidiomycota</taxon>
        <taxon>Agaricomycotina</taxon>
        <taxon>Agaricomycetes</taxon>
        <taxon>Gloeophyllales</taxon>
        <taxon>Gloeophyllaceae</taxon>
        <taxon>Gloeophyllum</taxon>
    </lineage>
</organism>
<feature type="region of interest" description="Disordered" evidence="7">
    <location>
        <begin position="1586"/>
        <end position="1609"/>
    </location>
</feature>
<evidence type="ECO:0000313" key="12">
    <source>
        <dbReference type="Proteomes" id="UP000030669"/>
    </source>
</evidence>
<dbReference type="KEGG" id="gtr:GLOTRDRAFT_101965"/>
<name>S7QK49_GLOTA</name>
<evidence type="ECO:0000256" key="7">
    <source>
        <dbReference type="SAM" id="MobiDB-lite"/>
    </source>
</evidence>
<dbReference type="Pfam" id="PF24598">
    <property type="entry name" value="DOP1_C"/>
    <property type="match status" value="1"/>
</dbReference>
<dbReference type="PANTHER" id="PTHR14042">
    <property type="entry name" value="DOPEY-RELATED"/>
    <property type="match status" value="1"/>
</dbReference>
<dbReference type="InterPro" id="IPR007249">
    <property type="entry name" value="DOP1_N"/>
</dbReference>
<dbReference type="InterPro" id="IPR040314">
    <property type="entry name" value="DOP1"/>
</dbReference>
<evidence type="ECO:0000259" key="9">
    <source>
        <dbReference type="Pfam" id="PF24597"/>
    </source>
</evidence>
<dbReference type="Proteomes" id="UP000030669">
    <property type="component" value="Unassembled WGS sequence"/>
</dbReference>
<comment type="similarity">
    <text evidence="6">Belongs to the DOP1 family.</text>
</comment>
<sequence length="1666" mass="187414">MTSTPRIPDTGTHDKKEESGRISALIKERVSSQQLYAADPKFKKYTSQVEKCLNTFDSVHEWADFIAFLKQLLKTLQSYQHFKEIPRKLVVSKRLAQCLNPALPAGVHQRALDVYSHILAVIGSDGLKRDLHLWSSGLFPFFEYASTSVRPIVLNIYEVHYLPLQEGLRPAMKAFILALLPGLEEETGEFFDKVLGLLDRLSGTISPAFLFQNVWLVMLTTPAARLTALNFVSRRLPKMHPDEDITPIVGQDVGLMIRAFAAALEDENLLVRRAALDLLLQSLRIESRALKTAQVQDRIILMRAAVGVVLRRDLSLNRRFFTWVLSSAEQSPQMIEFFKKHSLDLLKSTLLEEMRPPLPDYAESRPFKIFVSLLDKWEIGGPLTEAIVYDAFIAIRRILEIQQEDSDDVLMTASTLYEAIEPHALWKDLLSRILSEIRSEGRSCEAIRMAVFVLRTFKHDEEVLTFHLPMVFAAILETTKSFLAEDPSRVSQEGVHGSILLLEELSKQIPPLALRQRPELTGNTLTAAETQGPSTFACTFYGIEPSNKVTSERTSASLPLVTAFDDFTQVSMIAARALITAGGNHERAQALLDRSLHIITRLVARFDSDLGVLNLTWVPDEWLSVMLETLESTTFVIVDRIVTAVVAIHQSQGLEPSISIDTRPLMSRMVNTLFKYLRPNRTAYHVRAVNLIWSLEDATLRPHVESIIAQNLMSPESRNIQEAYEAFGVLVLDPILYDLLDPSIRRVPSSSMLNGKELPIFLYERPFDQNYINHVLEILLSVIRFGGQGFVKTARSNGVRRTQNRELVDRVEKVLPAQAQATYMDVLLELLLRYLQSEPSTRFARSLGPWSNVIQATTIDLLQSLVARGEFDNVSIQTVESAVVGKLYATVHLVRLDLQNKLLHLLHSIVASSDVGTYHSGNPRDDPSDAQGTKDPSMEPPVPSYTINQLLIQTLVDGISIPTNRPVLQHWLDFILTTIPQFDRPFKPAIAPLNDCVCRQLQSALTDLIQASGSNDADTVDLASSTTDSEVLMFCNVLERLVLLSLDRPVGVNQPEDEMPEKGQQESSGLLGYMSNVFSSDNMSNLPEEHSAARSTGYRCLHEAVRTLYSLWVAMVWTAPVSLSPKDHTLVVIYNRSRTRCRRVLEHIFRAQSSEVLESIVDCWSKNCVTPLALQVWSRVLQLAREIMNNIRETKSQAFPILRCVVVMGDKLVQTFATEDRRVRKDIQDTFSKLLDTCLTIASRTSDQGTWIRRAPKESLTVNGRDSPIPRCILSTRLQIHAFLASSVIPDLRKLLFETDKVSTACSNIAYYVISPAMKGKQRPLDIDPAVLDIIRQMTRIQSALKAWRGPVVEALNDNRFFNSSPEAGSKWKDIIKALFDADRAAFAELMSKVATASSTTLFTNREYENLLRSLNLRRLSYALYAADKNHFLTQLPSIQEKLVDVLRNSPAPVIQSEVYLCVRVLLCRLSPHNLTSFWPVILTELSSLQYRLFDQAITSLPSDGSEELSLILSASKFLDLLLVLQTEEFQIHQWVFITDTVDAVFRPDNWTSEALVDILGEVAGDLPVAEVRICSTARHDFVQSSSQTNGSQSMISHPASTPLTEPRPMRRPMLNSIRQIDSIRDLVPFFSHVSIASYESMYASGGNVDWEAVERGLVEDMFDGR</sequence>
<dbReference type="HOGENOM" id="CLU_001197_0_0_1"/>
<dbReference type="STRING" id="670483.S7QK49"/>
<keyword evidence="4" id="KW-0333">Golgi apparatus</keyword>
<dbReference type="PANTHER" id="PTHR14042:SF24">
    <property type="entry name" value="PROTEIN DOPEY-1 HOMOLOG"/>
    <property type="match status" value="1"/>
</dbReference>
<reference evidence="11 12" key="1">
    <citation type="journal article" date="2012" name="Science">
        <title>The Paleozoic origin of enzymatic lignin decomposition reconstructed from 31 fungal genomes.</title>
        <authorList>
            <person name="Floudas D."/>
            <person name="Binder M."/>
            <person name="Riley R."/>
            <person name="Barry K."/>
            <person name="Blanchette R.A."/>
            <person name="Henrissat B."/>
            <person name="Martinez A.T."/>
            <person name="Otillar R."/>
            <person name="Spatafora J.W."/>
            <person name="Yadav J.S."/>
            <person name="Aerts A."/>
            <person name="Benoit I."/>
            <person name="Boyd A."/>
            <person name="Carlson A."/>
            <person name="Copeland A."/>
            <person name="Coutinho P.M."/>
            <person name="de Vries R.P."/>
            <person name="Ferreira P."/>
            <person name="Findley K."/>
            <person name="Foster B."/>
            <person name="Gaskell J."/>
            <person name="Glotzer D."/>
            <person name="Gorecki P."/>
            <person name="Heitman J."/>
            <person name="Hesse C."/>
            <person name="Hori C."/>
            <person name="Igarashi K."/>
            <person name="Jurgens J.A."/>
            <person name="Kallen N."/>
            <person name="Kersten P."/>
            <person name="Kohler A."/>
            <person name="Kuees U."/>
            <person name="Kumar T.K.A."/>
            <person name="Kuo A."/>
            <person name="LaButti K."/>
            <person name="Larrondo L.F."/>
            <person name="Lindquist E."/>
            <person name="Ling A."/>
            <person name="Lombard V."/>
            <person name="Lucas S."/>
            <person name="Lundell T."/>
            <person name="Martin R."/>
            <person name="McLaughlin D.J."/>
            <person name="Morgenstern I."/>
            <person name="Morin E."/>
            <person name="Murat C."/>
            <person name="Nagy L.G."/>
            <person name="Nolan M."/>
            <person name="Ohm R.A."/>
            <person name="Patyshakuliyeva A."/>
            <person name="Rokas A."/>
            <person name="Ruiz-Duenas F.J."/>
            <person name="Sabat G."/>
            <person name="Salamov A."/>
            <person name="Samejima M."/>
            <person name="Schmutz J."/>
            <person name="Slot J.C."/>
            <person name="St John F."/>
            <person name="Stenlid J."/>
            <person name="Sun H."/>
            <person name="Sun S."/>
            <person name="Syed K."/>
            <person name="Tsang A."/>
            <person name="Wiebenga A."/>
            <person name="Young D."/>
            <person name="Pisabarro A."/>
            <person name="Eastwood D.C."/>
            <person name="Martin F."/>
            <person name="Cullen D."/>
            <person name="Grigoriev I.V."/>
            <person name="Hibbett D.S."/>
        </authorList>
    </citation>
    <scope>NUCLEOTIDE SEQUENCE [LARGE SCALE GENOMIC DNA]</scope>
    <source>
        <strain evidence="11 12">ATCC 11539</strain>
    </source>
</reference>
<dbReference type="EMBL" id="KB469296">
    <property type="protein sequence ID" value="EPQ60111.1"/>
    <property type="molecule type" value="Genomic_DNA"/>
</dbReference>
<dbReference type="GO" id="GO:0000139">
    <property type="term" value="C:Golgi membrane"/>
    <property type="evidence" value="ECO:0007669"/>
    <property type="project" value="UniProtKB-SubCell"/>
</dbReference>
<evidence type="ECO:0000256" key="2">
    <source>
        <dbReference type="ARBA" id="ARBA00022448"/>
    </source>
</evidence>
<evidence type="ECO:0000313" key="11">
    <source>
        <dbReference type="EMBL" id="EPQ60111.1"/>
    </source>
</evidence>
<dbReference type="GO" id="GO:0005829">
    <property type="term" value="C:cytosol"/>
    <property type="evidence" value="ECO:0007669"/>
    <property type="project" value="GOC"/>
</dbReference>
<gene>
    <name evidence="11" type="ORF">GLOTRDRAFT_101965</name>
</gene>
<proteinExistence type="inferred from homology"/>